<protein>
    <submittedName>
        <fullName evidence="1">Class I SAM-dependent methyltransferase</fullName>
        <ecNumber evidence="1">2.1.1.-</ecNumber>
    </submittedName>
</protein>
<name>A0ABW4VWT9_9BACI</name>
<sequence>MVDEIVTCMASNNDMSDIQRIQTEHRVKLAEFWGVKAGARVLEIGCGQGDTTAVLAHFVKENGFVHGVDIGSRAYGAPITLGESADYIMRSALGKQVKMEFEIDILASEVEFPINSFDYIVLSHCSWYLESHEALLSILKKIRKWGKQLCFAEWDTNINTIEQYPHVLAVLIQAQYESFKQTSEANVRTLFTPSDIRKLASEAGWKIENEDSIYSPKLQDGEWEVGQVLSEFETELNHLNDMPEKLASLIKSEVSILKDHIQKQEMKPLSTFTFTAR</sequence>
<evidence type="ECO:0000313" key="2">
    <source>
        <dbReference type="Proteomes" id="UP001597383"/>
    </source>
</evidence>
<dbReference type="GO" id="GO:0032259">
    <property type="term" value="P:methylation"/>
    <property type="evidence" value="ECO:0007669"/>
    <property type="project" value="UniProtKB-KW"/>
</dbReference>
<gene>
    <name evidence="1" type="ORF">ACFSJF_04660</name>
</gene>
<accession>A0ABW4VWT9</accession>
<organism evidence="1 2">
    <name type="scientific">Ornithinibacillus salinisoli</name>
    <dbReference type="NCBI Taxonomy" id="1848459"/>
    <lineage>
        <taxon>Bacteria</taxon>
        <taxon>Bacillati</taxon>
        <taxon>Bacillota</taxon>
        <taxon>Bacilli</taxon>
        <taxon>Bacillales</taxon>
        <taxon>Bacillaceae</taxon>
        <taxon>Ornithinibacillus</taxon>
    </lineage>
</organism>
<dbReference type="RefSeq" id="WP_377555292.1">
    <property type="nucleotide sequence ID" value="NZ_JBHUHQ010000009.1"/>
</dbReference>
<dbReference type="Proteomes" id="UP001597383">
    <property type="component" value="Unassembled WGS sequence"/>
</dbReference>
<proteinExistence type="predicted"/>
<reference evidence="2" key="1">
    <citation type="journal article" date="2019" name="Int. J. Syst. Evol. Microbiol.">
        <title>The Global Catalogue of Microorganisms (GCM) 10K type strain sequencing project: providing services to taxonomists for standard genome sequencing and annotation.</title>
        <authorList>
            <consortium name="The Broad Institute Genomics Platform"/>
            <consortium name="The Broad Institute Genome Sequencing Center for Infectious Disease"/>
            <person name="Wu L."/>
            <person name="Ma J."/>
        </authorList>
    </citation>
    <scope>NUCLEOTIDE SEQUENCE [LARGE SCALE GENOMIC DNA]</scope>
    <source>
        <strain evidence="2">R28</strain>
    </source>
</reference>
<dbReference type="Gene3D" id="3.40.50.150">
    <property type="entry name" value="Vaccinia Virus protein VP39"/>
    <property type="match status" value="1"/>
</dbReference>
<dbReference type="EMBL" id="JBHUHQ010000009">
    <property type="protein sequence ID" value="MFD2043566.1"/>
    <property type="molecule type" value="Genomic_DNA"/>
</dbReference>
<comment type="caution">
    <text evidence="1">The sequence shown here is derived from an EMBL/GenBank/DDBJ whole genome shotgun (WGS) entry which is preliminary data.</text>
</comment>
<dbReference type="InterPro" id="IPR029063">
    <property type="entry name" value="SAM-dependent_MTases_sf"/>
</dbReference>
<dbReference type="CDD" id="cd02440">
    <property type="entry name" value="AdoMet_MTases"/>
    <property type="match status" value="1"/>
</dbReference>
<dbReference type="SUPFAM" id="SSF53335">
    <property type="entry name" value="S-adenosyl-L-methionine-dependent methyltransferases"/>
    <property type="match status" value="1"/>
</dbReference>
<keyword evidence="1" id="KW-0808">Transferase</keyword>
<dbReference type="Pfam" id="PF13489">
    <property type="entry name" value="Methyltransf_23"/>
    <property type="match status" value="1"/>
</dbReference>
<keyword evidence="2" id="KW-1185">Reference proteome</keyword>
<dbReference type="EC" id="2.1.1.-" evidence="1"/>
<evidence type="ECO:0000313" key="1">
    <source>
        <dbReference type="EMBL" id="MFD2043566.1"/>
    </source>
</evidence>
<dbReference type="GO" id="GO:0008168">
    <property type="term" value="F:methyltransferase activity"/>
    <property type="evidence" value="ECO:0007669"/>
    <property type="project" value="UniProtKB-KW"/>
</dbReference>
<keyword evidence="1" id="KW-0489">Methyltransferase</keyword>